<dbReference type="AlphaFoldDB" id="A0A6A5KLJ9"/>
<evidence type="ECO:0000256" key="6">
    <source>
        <dbReference type="SAM" id="Phobius"/>
    </source>
</evidence>
<dbReference type="SUPFAM" id="SSF103473">
    <property type="entry name" value="MFS general substrate transporter"/>
    <property type="match status" value="1"/>
</dbReference>
<feature type="transmembrane region" description="Helical" evidence="6">
    <location>
        <begin position="303"/>
        <end position="324"/>
    </location>
</feature>
<name>A0A6A5KLJ9_9PLEO</name>
<feature type="non-terminal residue" evidence="8">
    <location>
        <position position="443"/>
    </location>
</feature>
<keyword evidence="3 6" id="KW-0812">Transmembrane</keyword>
<dbReference type="PANTHER" id="PTHR23502">
    <property type="entry name" value="MAJOR FACILITATOR SUPERFAMILY"/>
    <property type="match status" value="1"/>
</dbReference>
<evidence type="ECO:0000313" key="9">
    <source>
        <dbReference type="Proteomes" id="UP000800040"/>
    </source>
</evidence>
<dbReference type="InterPro" id="IPR011701">
    <property type="entry name" value="MFS"/>
</dbReference>
<feature type="domain" description="Major facilitator superfamily (MFS) profile" evidence="7">
    <location>
        <begin position="33"/>
        <end position="443"/>
    </location>
</feature>
<evidence type="ECO:0000259" key="7">
    <source>
        <dbReference type="PROSITE" id="PS50850"/>
    </source>
</evidence>
<keyword evidence="2" id="KW-0813">Transport</keyword>
<feature type="transmembrane region" description="Helical" evidence="6">
    <location>
        <begin position="99"/>
        <end position="116"/>
    </location>
</feature>
<organism evidence="8 9">
    <name type="scientific">Decorospora gaudefroyi</name>
    <dbReference type="NCBI Taxonomy" id="184978"/>
    <lineage>
        <taxon>Eukaryota</taxon>
        <taxon>Fungi</taxon>
        <taxon>Dikarya</taxon>
        <taxon>Ascomycota</taxon>
        <taxon>Pezizomycotina</taxon>
        <taxon>Dothideomycetes</taxon>
        <taxon>Pleosporomycetidae</taxon>
        <taxon>Pleosporales</taxon>
        <taxon>Pleosporineae</taxon>
        <taxon>Pleosporaceae</taxon>
        <taxon>Decorospora</taxon>
    </lineage>
</organism>
<evidence type="ECO:0000256" key="1">
    <source>
        <dbReference type="ARBA" id="ARBA00004141"/>
    </source>
</evidence>
<dbReference type="GO" id="GO:0005886">
    <property type="term" value="C:plasma membrane"/>
    <property type="evidence" value="ECO:0007669"/>
    <property type="project" value="TreeGrafter"/>
</dbReference>
<dbReference type="PANTHER" id="PTHR23502:SF51">
    <property type="entry name" value="QUINIDINE RESISTANCE PROTEIN 1-RELATED"/>
    <property type="match status" value="1"/>
</dbReference>
<dbReference type="FunFam" id="1.20.1250.20:FF:000172">
    <property type="entry name" value="MFS multidrug resistance transporter"/>
    <property type="match status" value="1"/>
</dbReference>
<dbReference type="GO" id="GO:0022857">
    <property type="term" value="F:transmembrane transporter activity"/>
    <property type="evidence" value="ECO:0007669"/>
    <property type="project" value="InterPro"/>
</dbReference>
<feature type="transmembrane region" description="Helical" evidence="6">
    <location>
        <begin position="266"/>
        <end position="291"/>
    </location>
</feature>
<feature type="transmembrane region" description="Helical" evidence="6">
    <location>
        <begin position="383"/>
        <end position="404"/>
    </location>
</feature>
<gene>
    <name evidence="8" type="ORF">BDW02DRAFT_521114</name>
</gene>
<evidence type="ECO:0000256" key="4">
    <source>
        <dbReference type="ARBA" id="ARBA00022989"/>
    </source>
</evidence>
<accession>A0A6A5KLJ9</accession>
<dbReference type="Gene3D" id="1.20.1250.20">
    <property type="entry name" value="MFS general substrate transporter like domains"/>
    <property type="match status" value="1"/>
</dbReference>
<feature type="transmembrane region" description="Helical" evidence="6">
    <location>
        <begin position="31"/>
        <end position="51"/>
    </location>
</feature>
<dbReference type="Pfam" id="PF07690">
    <property type="entry name" value="MFS_1"/>
    <property type="match status" value="1"/>
</dbReference>
<evidence type="ECO:0000256" key="2">
    <source>
        <dbReference type="ARBA" id="ARBA00022448"/>
    </source>
</evidence>
<protein>
    <submittedName>
        <fullName evidence="8">MFS general substrate transporter</fullName>
    </submittedName>
</protein>
<reference evidence="8" key="1">
    <citation type="submission" date="2020-01" db="EMBL/GenBank/DDBJ databases">
        <authorList>
            <consortium name="DOE Joint Genome Institute"/>
            <person name="Haridas S."/>
            <person name="Albert R."/>
            <person name="Binder M."/>
            <person name="Bloem J."/>
            <person name="Labutti K."/>
            <person name="Salamov A."/>
            <person name="Andreopoulos B."/>
            <person name="Baker S.E."/>
            <person name="Barry K."/>
            <person name="Bills G."/>
            <person name="Bluhm B.H."/>
            <person name="Cannon C."/>
            <person name="Castanera R."/>
            <person name="Culley D.E."/>
            <person name="Daum C."/>
            <person name="Ezra D."/>
            <person name="Gonzalez J.B."/>
            <person name="Henrissat B."/>
            <person name="Kuo A."/>
            <person name="Liang C."/>
            <person name="Lipzen A."/>
            <person name="Lutzoni F."/>
            <person name="Magnuson J."/>
            <person name="Mondo S."/>
            <person name="Nolan M."/>
            <person name="Ohm R."/>
            <person name="Pangilinan J."/>
            <person name="Park H.-J."/>
            <person name="Ramirez L."/>
            <person name="Alfaro M."/>
            <person name="Sun H."/>
            <person name="Tritt A."/>
            <person name="Yoshinaga Y."/>
            <person name="Zwiers L.-H."/>
            <person name="Turgeon B.G."/>
            <person name="Goodwin S.B."/>
            <person name="Spatafora J.W."/>
            <person name="Crous P.W."/>
            <person name="Grigoriev I.V."/>
        </authorList>
    </citation>
    <scope>NUCLEOTIDE SEQUENCE</scope>
    <source>
        <strain evidence="8">P77</strain>
    </source>
</reference>
<feature type="transmembrane region" description="Helical" evidence="6">
    <location>
        <begin position="187"/>
        <end position="207"/>
    </location>
</feature>
<dbReference type="InterPro" id="IPR036259">
    <property type="entry name" value="MFS_trans_sf"/>
</dbReference>
<evidence type="ECO:0000313" key="8">
    <source>
        <dbReference type="EMBL" id="KAF1836461.1"/>
    </source>
</evidence>
<feature type="transmembrane region" description="Helical" evidence="6">
    <location>
        <begin position="71"/>
        <end position="87"/>
    </location>
</feature>
<dbReference type="InterPro" id="IPR020846">
    <property type="entry name" value="MFS_dom"/>
</dbReference>
<keyword evidence="5 6" id="KW-0472">Membrane</keyword>
<evidence type="ECO:0000256" key="3">
    <source>
        <dbReference type="ARBA" id="ARBA00022692"/>
    </source>
</evidence>
<proteinExistence type="predicted"/>
<feature type="transmembrane region" description="Helical" evidence="6">
    <location>
        <begin position="157"/>
        <end position="175"/>
    </location>
</feature>
<dbReference type="PROSITE" id="PS50850">
    <property type="entry name" value="MFS"/>
    <property type="match status" value="1"/>
</dbReference>
<keyword evidence="4 6" id="KW-1133">Transmembrane helix</keyword>
<feature type="transmembrane region" description="Helical" evidence="6">
    <location>
        <begin position="122"/>
        <end position="145"/>
    </location>
</feature>
<dbReference type="EMBL" id="ML975273">
    <property type="protein sequence ID" value="KAF1836461.1"/>
    <property type="molecule type" value="Genomic_DNA"/>
</dbReference>
<keyword evidence="9" id="KW-1185">Reference proteome</keyword>
<evidence type="ECO:0000256" key="5">
    <source>
        <dbReference type="ARBA" id="ARBA00023136"/>
    </source>
</evidence>
<comment type="subcellular location">
    <subcellularLocation>
        <location evidence="1">Membrane</location>
        <topology evidence="1">Multi-pass membrane protein</topology>
    </subcellularLocation>
</comment>
<sequence length="443" mass="48316">MTTEKATNANREHPVDGIGETYSVFTTIEKWCIVALASYAAWMSTLSSFIYFPAIPTLSRALGVSVHKIDLTVTTYMAVATIAPMLVGDAAEKLGRRPVYAVILAIYFVANLAIALTETYQALLALRALQALAISGTFSIAYGVVVDVATPAERGSFAALVSFAVTTAPSIGPVLGGSLTSAAGWPWIFWFLCIISGSCLAAMLFLLPETSRNIVGNGSIRPLNYLWIPSPLVMRHWEVEETSPTHAWRVPNPFQSLMILRRKDNAIIIVACGLLYAVYTCINASLSTLFVNVYHLNQLEAGLIYLPFGIGGALSTFVSGRLLNRAWRAARTRRNLPTDKVAGDDLDSFPVEKARLQVIWMPMFVTAGSIITYGWVLHYRKPIAISLSLQFVAGFCMQLDFSVYNTLLVDKNSKEPVVAQASSNIVRCSLAALAVSFVQRIID</sequence>
<dbReference type="OrthoDB" id="2441642at2759"/>
<dbReference type="Proteomes" id="UP000800040">
    <property type="component" value="Unassembled WGS sequence"/>
</dbReference>
<feature type="transmembrane region" description="Helical" evidence="6">
    <location>
        <begin position="358"/>
        <end position="377"/>
    </location>
</feature>